<reference evidence="1 2" key="1">
    <citation type="submission" date="2015-10" db="EMBL/GenBank/DDBJ databases">
        <title>Draft genome sequence of Streptomyces yokosukanensis DSM 40224, type strain for the species Streptomyces yokosukanensis.</title>
        <authorList>
            <person name="Ruckert C."/>
            <person name="Winkler A."/>
            <person name="Kalinowski J."/>
            <person name="Kampfer P."/>
            <person name="Glaeser S."/>
        </authorList>
    </citation>
    <scope>NUCLEOTIDE SEQUENCE [LARGE SCALE GENOMIC DNA]</scope>
    <source>
        <strain evidence="1 2">DSM 40224</strain>
    </source>
</reference>
<gene>
    <name evidence="1" type="ORF">AQI95_21190</name>
</gene>
<protein>
    <submittedName>
        <fullName evidence="1">Uncharacterized protein</fullName>
    </submittedName>
</protein>
<dbReference type="OrthoDB" id="4308358at2"/>
<accession>A0A117Q1S4</accession>
<evidence type="ECO:0000313" key="2">
    <source>
        <dbReference type="Proteomes" id="UP000053127"/>
    </source>
</evidence>
<dbReference type="EMBL" id="LMWN01000032">
    <property type="protein sequence ID" value="KUN03957.1"/>
    <property type="molecule type" value="Genomic_DNA"/>
</dbReference>
<comment type="caution">
    <text evidence="1">The sequence shown here is derived from an EMBL/GenBank/DDBJ whole genome shotgun (WGS) entry which is preliminary data.</text>
</comment>
<name>A0A117Q1S4_9ACTN</name>
<organism evidence="1 2">
    <name type="scientific">Streptomyces yokosukanensis</name>
    <dbReference type="NCBI Taxonomy" id="67386"/>
    <lineage>
        <taxon>Bacteria</taxon>
        <taxon>Bacillati</taxon>
        <taxon>Actinomycetota</taxon>
        <taxon>Actinomycetes</taxon>
        <taxon>Kitasatosporales</taxon>
        <taxon>Streptomycetaceae</taxon>
        <taxon>Streptomyces</taxon>
    </lineage>
</organism>
<dbReference type="RefSeq" id="WP_067125723.1">
    <property type="nucleotide sequence ID" value="NZ_KQ948213.1"/>
</dbReference>
<keyword evidence="2" id="KW-1185">Reference proteome</keyword>
<evidence type="ECO:0000313" key="1">
    <source>
        <dbReference type="EMBL" id="KUN03957.1"/>
    </source>
</evidence>
<proteinExistence type="predicted"/>
<dbReference type="AlphaFoldDB" id="A0A117Q1S4"/>
<dbReference type="STRING" id="67386.AQI95_21190"/>
<dbReference type="Proteomes" id="UP000053127">
    <property type="component" value="Unassembled WGS sequence"/>
</dbReference>
<sequence length="87" mass="9768">MNVIAELQVPPLFKDGQAIACPVCGQDDDLTLIIDSQDFSETAALLRCDDAHQWAEPRVPRRIGAELLAIRARERPDLIDWSEAQRL</sequence>